<accession>A0A0D7AFM9</accession>
<dbReference type="AlphaFoldDB" id="A0A0D7AFM9"/>
<keyword evidence="3" id="KW-1185">Reference proteome</keyword>
<evidence type="ECO:0000313" key="3">
    <source>
        <dbReference type="Proteomes" id="UP000054144"/>
    </source>
</evidence>
<sequence>MPSESPSLLDAPLDEQITKEEFSETMTRLFSPDRVQTQSINGPLSSAAIRPDELASVEWDIPPASPIAPLIAADNDVILGRWLVSLELGSKFTGRPSPRFNGSNTIRKVFYTKLFKTELSRLRHVLKNFIAAPGKEANTWAFRLDIQPYRDLMSALHRLQTRAAASFELMGEDLPTIPRWSRDGKPTLFYTPDDFEILQIFFQAEVELFLACIDVFFDNVRGTVRHTDEPDPPQPKEEQPPSQVPPPARVSIHLPREAAPSVSMALPYQIDPRERVKARLRREHTPAYGIGQLGELLGRPEFSYLSAALPSAIDPYTAHPAANVSDVHRFATLGYARAAPALTQVPPSGGDPGSDPDDDGDNNDPFHPSRPR</sequence>
<organism evidence="2 3">
    <name type="scientific">Fistulina hepatica ATCC 64428</name>
    <dbReference type="NCBI Taxonomy" id="1128425"/>
    <lineage>
        <taxon>Eukaryota</taxon>
        <taxon>Fungi</taxon>
        <taxon>Dikarya</taxon>
        <taxon>Basidiomycota</taxon>
        <taxon>Agaricomycotina</taxon>
        <taxon>Agaricomycetes</taxon>
        <taxon>Agaricomycetidae</taxon>
        <taxon>Agaricales</taxon>
        <taxon>Fistulinaceae</taxon>
        <taxon>Fistulina</taxon>
    </lineage>
</organism>
<evidence type="ECO:0000313" key="2">
    <source>
        <dbReference type="EMBL" id="KIY48701.1"/>
    </source>
</evidence>
<gene>
    <name evidence="2" type="ORF">FISHEDRAFT_73393</name>
</gene>
<evidence type="ECO:0000256" key="1">
    <source>
        <dbReference type="SAM" id="MobiDB-lite"/>
    </source>
</evidence>
<dbReference type="OrthoDB" id="3203159at2759"/>
<proteinExistence type="predicted"/>
<feature type="region of interest" description="Disordered" evidence="1">
    <location>
        <begin position="224"/>
        <end position="249"/>
    </location>
</feature>
<feature type="region of interest" description="Disordered" evidence="1">
    <location>
        <begin position="339"/>
        <end position="372"/>
    </location>
</feature>
<dbReference type="EMBL" id="KN881822">
    <property type="protein sequence ID" value="KIY48701.1"/>
    <property type="molecule type" value="Genomic_DNA"/>
</dbReference>
<reference evidence="2 3" key="1">
    <citation type="journal article" date="2015" name="Fungal Genet. Biol.">
        <title>Evolution of novel wood decay mechanisms in Agaricales revealed by the genome sequences of Fistulina hepatica and Cylindrobasidium torrendii.</title>
        <authorList>
            <person name="Floudas D."/>
            <person name="Held B.W."/>
            <person name="Riley R."/>
            <person name="Nagy L.G."/>
            <person name="Koehler G."/>
            <person name="Ransdell A.S."/>
            <person name="Younus H."/>
            <person name="Chow J."/>
            <person name="Chiniquy J."/>
            <person name="Lipzen A."/>
            <person name="Tritt A."/>
            <person name="Sun H."/>
            <person name="Haridas S."/>
            <person name="LaButti K."/>
            <person name="Ohm R.A."/>
            <person name="Kues U."/>
            <person name="Blanchette R.A."/>
            <person name="Grigoriev I.V."/>
            <person name="Minto R.E."/>
            <person name="Hibbett D.S."/>
        </authorList>
    </citation>
    <scope>NUCLEOTIDE SEQUENCE [LARGE SCALE GENOMIC DNA]</scope>
    <source>
        <strain evidence="2 3">ATCC 64428</strain>
    </source>
</reference>
<protein>
    <submittedName>
        <fullName evidence="2">Uncharacterized protein</fullName>
    </submittedName>
</protein>
<name>A0A0D7AFM9_9AGAR</name>
<feature type="compositionally biased region" description="Basic and acidic residues" evidence="1">
    <location>
        <begin position="225"/>
        <end position="239"/>
    </location>
</feature>
<dbReference type="Proteomes" id="UP000054144">
    <property type="component" value="Unassembled WGS sequence"/>
</dbReference>